<organism evidence="1 2">
    <name type="scientific">Sunxiuqinia dokdonensis</name>
    <dbReference type="NCBI Taxonomy" id="1409788"/>
    <lineage>
        <taxon>Bacteria</taxon>
        <taxon>Pseudomonadati</taxon>
        <taxon>Bacteroidota</taxon>
        <taxon>Bacteroidia</taxon>
        <taxon>Marinilabiliales</taxon>
        <taxon>Prolixibacteraceae</taxon>
        <taxon>Sunxiuqinia</taxon>
    </lineage>
</organism>
<dbReference type="AlphaFoldDB" id="A0A0L8VAT0"/>
<protein>
    <submittedName>
        <fullName evidence="1">Uncharacterized protein</fullName>
    </submittedName>
</protein>
<evidence type="ECO:0000313" key="2">
    <source>
        <dbReference type="Proteomes" id="UP000036958"/>
    </source>
</evidence>
<reference evidence="2" key="1">
    <citation type="submission" date="2015-07" db="EMBL/GenBank/DDBJ databases">
        <title>Genome sequencing of Sunxiuqinia dokdonensis strain SK.</title>
        <authorList>
            <person name="Ahn S."/>
            <person name="Kim B.-C."/>
        </authorList>
    </citation>
    <scope>NUCLEOTIDE SEQUENCE [LARGE SCALE GENOMIC DNA]</scope>
    <source>
        <strain evidence="2">SK</strain>
    </source>
</reference>
<accession>A0A0L8VAT0</accession>
<gene>
    <name evidence="1" type="ORF">NC99_16170</name>
</gene>
<evidence type="ECO:0000313" key="1">
    <source>
        <dbReference type="EMBL" id="KOH45566.1"/>
    </source>
</evidence>
<dbReference type="EMBL" id="LGIA01000108">
    <property type="protein sequence ID" value="KOH45566.1"/>
    <property type="molecule type" value="Genomic_DNA"/>
</dbReference>
<comment type="caution">
    <text evidence="1">The sequence shown here is derived from an EMBL/GenBank/DDBJ whole genome shotgun (WGS) entry which is preliminary data.</text>
</comment>
<keyword evidence="2" id="KW-1185">Reference proteome</keyword>
<sequence>MFLQDFQFIPFVAGLGYSVSKIYQFDIRTYIMTDFDIGIQWLS</sequence>
<name>A0A0L8VAT0_9BACT</name>
<dbReference type="Proteomes" id="UP000036958">
    <property type="component" value="Unassembled WGS sequence"/>
</dbReference>
<proteinExistence type="predicted"/>